<evidence type="ECO:0000256" key="1">
    <source>
        <dbReference type="ARBA" id="ARBA00017562"/>
    </source>
</evidence>
<sequence length="164" mass="18217">MNLRKKEKPMAKRHWFSRSRGSRKIGFSIEEINDIVRVMDENRLAEVTFQEKNRKLSLKRATAEPAGVCAPATVEEPSTVSESSLTAITSPTVGIFYSSPAPDEPPFVTEGQLIEPDQVIALIETLKVMSEVRALSHGRVISIEARTGEMVEFGQTLVLCEDID</sequence>
<dbReference type="PANTHER" id="PTHR45266:SF3">
    <property type="entry name" value="OXALOACETATE DECARBOXYLASE ALPHA CHAIN"/>
    <property type="match status" value="1"/>
</dbReference>
<evidence type="ECO:0000256" key="2">
    <source>
        <dbReference type="ARBA" id="ARBA00023267"/>
    </source>
</evidence>
<dbReference type="InterPro" id="IPR011053">
    <property type="entry name" value="Single_hybrid_motif"/>
</dbReference>
<dbReference type="PROSITE" id="PS50968">
    <property type="entry name" value="BIOTINYL_LIPOYL"/>
    <property type="match status" value="1"/>
</dbReference>
<comment type="function">
    <text evidence="3">This protein is a component of the acetyl coenzyme A carboxylase complex; first, biotin carboxylase catalyzes the carboxylation of the carrier protein and then the transcarboxylase transfers the carboxyl group to form malonyl-CoA.</text>
</comment>
<reference evidence="5 6" key="1">
    <citation type="journal article" date="2017" name="ISME J.">
        <title>Potential for microbial H2 and metal transformations associated with novel bacteria and archaea in deep terrestrial subsurface sediments.</title>
        <authorList>
            <person name="Hernsdorf A.W."/>
            <person name="Amano Y."/>
            <person name="Miyakawa K."/>
            <person name="Ise K."/>
            <person name="Suzuki Y."/>
            <person name="Anantharaman K."/>
            <person name="Probst A."/>
            <person name="Burstein D."/>
            <person name="Thomas B.C."/>
            <person name="Banfield J.F."/>
        </authorList>
    </citation>
    <scope>NUCLEOTIDE SEQUENCE [LARGE SCALE GENOMIC DNA]</scope>
    <source>
        <strain evidence="5">HGW-Actinobacteria-3</strain>
    </source>
</reference>
<dbReference type="Gene3D" id="2.40.50.100">
    <property type="match status" value="1"/>
</dbReference>
<dbReference type="Proteomes" id="UP000233654">
    <property type="component" value="Unassembled WGS sequence"/>
</dbReference>
<dbReference type="SUPFAM" id="SSF51230">
    <property type="entry name" value="Single hybrid motif"/>
    <property type="match status" value="1"/>
</dbReference>
<keyword evidence="3" id="KW-0443">Lipid metabolism</keyword>
<keyword evidence="3" id="KW-0444">Lipid biosynthesis</keyword>
<dbReference type="UniPathway" id="UPA00094"/>
<evidence type="ECO:0000259" key="4">
    <source>
        <dbReference type="PROSITE" id="PS50968"/>
    </source>
</evidence>
<dbReference type="EMBL" id="PHEX01000047">
    <property type="protein sequence ID" value="PKQ27876.1"/>
    <property type="molecule type" value="Genomic_DNA"/>
</dbReference>
<keyword evidence="3" id="KW-0276">Fatty acid metabolism</keyword>
<dbReference type="Pfam" id="PF00364">
    <property type="entry name" value="Biotin_lipoyl"/>
    <property type="match status" value="1"/>
</dbReference>
<evidence type="ECO:0000313" key="6">
    <source>
        <dbReference type="Proteomes" id="UP000233654"/>
    </source>
</evidence>
<dbReference type="GO" id="GO:0006633">
    <property type="term" value="P:fatty acid biosynthetic process"/>
    <property type="evidence" value="ECO:0007669"/>
    <property type="project" value="UniProtKB-UniPathway"/>
</dbReference>
<dbReference type="PANTHER" id="PTHR45266">
    <property type="entry name" value="OXALOACETATE DECARBOXYLASE ALPHA CHAIN"/>
    <property type="match status" value="1"/>
</dbReference>
<keyword evidence="3" id="KW-0275">Fatty acid biosynthesis</keyword>
<organism evidence="5 6">
    <name type="scientific">Candidatus Anoxymicrobium japonicum</name>
    <dbReference type="NCBI Taxonomy" id="2013648"/>
    <lineage>
        <taxon>Bacteria</taxon>
        <taxon>Bacillati</taxon>
        <taxon>Actinomycetota</taxon>
        <taxon>Candidatus Geothermincolia</taxon>
        <taxon>Candidatus Geothermincolales</taxon>
        <taxon>Candidatus Anoxymicrobiaceae</taxon>
        <taxon>Candidatus Anoxymicrobium</taxon>
    </lineage>
</organism>
<dbReference type="GO" id="GO:0009317">
    <property type="term" value="C:acetyl-CoA carboxylase complex"/>
    <property type="evidence" value="ECO:0007669"/>
    <property type="project" value="InterPro"/>
</dbReference>
<dbReference type="InterPro" id="IPR001249">
    <property type="entry name" value="AcCoA_biotinCC"/>
</dbReference>
<dbReference type="InterPro" id="IPR000089">
    <property type="entry name" value="Biotin_lipoyl"/>
</dbReference>
<gene>
    <name evidence="5" type="ORF">CVT63_05720</name>
</gene>
<dbReference type="GO" id="GO:0003989">
    <property type="term" value="F:acetyl-CoA carboxylase activity"/>
    <property type="evidence" value="ECO:0007669"/>
    <property type="project" value="InterPro"/>
</dbReference>
<proteinExistence type="predicted"/>
<dbReference type="InterPro" id="IPR050709">
    <property type="entry name" value="Biotin_Carboxyl_Carrier/Decarb"/>
</dbReference>
<evidence type="ECO:0000313" key="5">
    <source>
        <dbReference type="EMBL" id="PKQ27876.1"/>
    </source>
</evidence>
<evidence type="ECO:0000256" key="3">
    <source>
        <dbReference type="RuleBase" id="RU364072"/>
    </source>
</evidence>
<comment type="pathway">
    <text evidence="3">Lipid metabolism; fatty acid biosynthesis.</text>
</comment>
<name>A0A2N3G589_9ACTN</name>
<feature type="domain" description="Lipoyl-binding" evidence="4">
    <location>
        <begin position="85"/>
        <end position="161"/>
    </location>
</feature>
<keyword evidence="2 3" id="KW-0092">Biotin</keyword>
<accession>A0A2N3G589</accession>
<dbReference type="CDD" id="cd06850">
    <property type="entry name" value="biotinyl_domain"/>
    <property type="match status" value="1"/>
</dbReference>
<dbReference type="PRINTS" id="PR01071">
    <property type="entry name" value="ACOABIOTINCC"/>
</dbReference>
<comment type="caution">
    <text evidence="5">The sequence shown here is derived from an EMBL/GenBank/DDBJ whole genome shotgun (WGS) entry which is preliminary data.</text>
</comment>
<protein>
    <recommendedName>
        <fullName evidence="1 3">Biotin carboxyl carrier protein of acetyl-CoA carboxylase</fullName>
    </recommendedName>
</protein>
<dbReference type="AlphaFoldDB" id="A0A2N3G589"/>